<dbReference type="Proteomes" id="UP000267368">
    <property type="component" value="Unassembled WGS sequence"/>
</dbReference>
<proteinExistence type="predicted"/>
<reference evidence="2" key="1">
    <citation type="submission" date="2018-05" db="EMBL/GenBank/DDBJ databases">
        <title>Genome Sequencing of selected type strains of the family Eggerthellaceae.</title>
        <authorList>
            <person name="Danylec N."/>
            <person name="Stoll D.A."/>
            <person name="Doetsch A."/>
            <person name="Huch M."/>
        </authorList>
    </citation>
    <scope>NUCLEOTIDE SEQUENCE [LARGE SCALE GENOMIC DNA]</scope>
    <source>
        <strain evidence="2">DSM 17537</strain>
    </source>
</reference>
<gene>
    <name evidence="1" type="ORF">DMP07_04535</name>
</gene>
<dbReference type="RefSeq" id="WP_123197950.1">
    <property type="nucleotide sequence ID" value="NZ_QICB01000002.1"/>
</dbReference>
<name>A0A3N0AGJ5_9ACTN</name>
<organism evidence="1 2">
    <name type="scientific">Slackia faecicanis</name>
    <dbReference type="NCBI Taxonomy" id="255723"/>
    <lineage>
        <taxon>Bacteria</taxon>
        <taxon>Bacillati</taxon>
        <taxon>Actinomycetota</taxon>
        <taxon>Coriobacteriia</taxon>
        <taxon>Eggerthellales</taxon>
        <taxon>Eggerthellaceae</taxon>
        <taxon>Slackia</taxon>
    </lineage>
</organism>
<keyword evidence="2" id="KW-1185">Reference proteome</keyword>
<accession>A0A3N0AGJ5</accession>
<dbReference type="AlphaFoldDB" id="A0A3N0AGJ5"/>
<dbReference type="EMBL" id="QICB01000002">
    <property type="protein sequence ID" value="RNL20851.1"/>
    <property type="molecule type" value="Genomic_DNA"/>
</dbReference>
<comment type="caution">
    <text evidence="1">The sequence shown here is derived from an EMBL/GenBank/DDBJ whole genome shotgun (WGS) entry which is preliminary data.</text>
</comment>
<sequence length="214" mass="23726">MEDEDREKFANQLVDAMVKQLAGRPPSEEELREIEERKRIEEEGLRIRRERLSEAGVDVAMFTEEKVEKDAASMLAKFIPQVVGLPVDTSSKHIGIDFKNMTKTGKVPKNVASAAFRMSWPIGARLDGTIVANLTYTSDGGMNLVDMHVWAAQCGMSVSVRLIDGERQIVYVVLTEVDTGVKTTMYSRDAGDSNPDEAVTKSFASIKERIAANE</sequence>
<evidence type="ECO:0000313" key="1">
    <source>
        <dbReference type="EMBL" id="RNL20851.1"/>
    </source>
</evidence>
<evidence type="ECO:0000313" key="2">
    <source>
        <dbReference type="Proteomes" id="UP000267368"/>
    </source>
</evidence>
<protein>
    <submittedName>
        <fullName evidence="1">Uncharacterized protein</fullName>
    </submittedName>
</protein>
<dbReference type="OrthoDB" id="3788785at2"/>